<name>A0A0C9ZA91_9AGAM</name>
<dbReference type="EMBL" id="KN835757">
    <property type="protein sequence ID" value="KIK34415.1"/>
    <property type="molecule type" value="Genomic_DNA"/>
</dbReference>
<reference evidence="2" key="2">
    <citation type="submission" date="2015-01" db="EMBL/GenBank/DDBJ databases">
        <title>Evolutionary Origins and Diversification of the Mycorrhizal Mutualists.</title>
        <authorList>
            <consortium name="DOE Joint Genome Institute"/>
            <consortium name="Mycorrhizal Genomics Consortium"/>
            <person name="Kohler A."/>
            <person name="Kuo A."/>
            <person name="Nagy L.G."/>
            <person name="Floudas D."/>
            <person name="Copeland A."/>
            <person name="Barry K.W."/>
            <person name="Cichocki N."/>
            <person name="Veneault-Fourrey C."/>
            <person name="LaButti K."/>
            <person name="Lindquist E.A."/>
            <person name="Lipzen A."/>
            <person name="Lundell T."/>
            <person name="Morin E."/>
            <person name="Murat C."/>
            <person name="Riley R."/>
            <person name="Ohm R."/>
            <person name="Sun H."/>
            <person name="Tunlid A."/>
            <person name="Henrissat B."/>
            <person name="Grigoriev I.V."/>
            <person name="Hibbett D.S."/>
            <person name="Martin F."/>
        </authorList>
    </citation>
    <scope>NUCLEOTIDE SEQUENCE [LARGE SCALE GENOMIC DNA]</scope>
    <source>
        <strain evidence="2">UH-Slu-Lm8-n1</strain>
    </source>
</reference>
<reference evidence="1 2" key="1">
    <citation type="submission" date="2014-04" db="EMBL/GenBank/DDBJ databases">
        <authorList>
            <consortium name="DOE Joint Genome Institute"/>
            <person name="Kuo A."/>
            <person name="Ruytinx J."/>
            <person name="Rineau F."/>
            <person name="Colpaert J."/>
            <person name="Kohler A."/>
            <person name="Nagy L.G."/>
            <person name="Floudas D."/>
            <person name="Copeland A."/>
            <person name="Barry K.W."/>
            <person name="Cichocki N."/>
            <person name="Veneault-Fourrey C."/>
            <person name="LaButti K."/>
            <person name="Lindquist E.A."/>
            <person name="Lipzen A."/>
            <person name="Lundell T."/>
            <person name="Morin E."/>
            <person name="Murat C."/>
            <person name="Sun H."/>
            <person name="Tunlid A."/>
            <person name="Henrissat B."/>
            <person name="Grigoriev I.V."/>
            <person name="Hibbett D.S."/>
            <person name="Martin F."/>
            <person name="Nordberg H.P."/>
            <person name="Cantor M.N."/>
            <person name="Hua S.X."/>
        </authorList>
    </citation>
    <scope>NUCLEOTIDE SEQUENCE [LARGE SCALE GENOMIC DNA]</scope>
    <source>
        <strain evidence="1 2">UH-Slu-Lm8-n1</strain>
    </source>
</reference>
<dbReference type="OrthoDB" id="2665876at2759"/>
<evidence type="ECO:0000313" key="1">
    <source>
        <dbReference type="EMBL" id="KIK34415.1"/>
    </source>
</evidence>
<dbReference type="HOGENOM" id="CLU_092523_1_0_1"/>
<accession>A0A0C9ZA91</accession>
<evidence type="ECO:0000313" key="2">
    <source>
        <dbReference type="Proteomes" id="UP000054485"/>
    </source>
</evidence>
<dbReference type="Proteomes" id="UP000054485">
    <property type="component" value="Unassembled WGS sequence"/>
</dbReference>
<proteinExistence type="predicted"/>
<keyword evidence="2" id="KW-1185">Reference proteome</keyword>
<organism evidence="1 2">
    <name type="scientific">Suillus luteus UH-Slu-Lm8-n1</name>
    <dbReference type="NCBI Taxonomy" id="930992"/>
    <lineage>
        <taxon>Eukaryota</taxon>
        <taxon>Fungi</taxon>
        <taxon>Dikarya</taxon>
        <taxon>Basidiomycota</taxon>
        <taxon>Agaricomycotina</taxon>
        <taxon>Agaricomycetes</taxon>
        <taxon>Agaricomycetidae</taxon>
        <taxon>Boletales</taxon>
        <taxon>Suillineae</taxon>
        <taxon>Suillaceae</taxon>
        <taxon>Suillus</taxon>
    </lineage>
</organism>
<protein>
    <submittedName>
        <fullName evidence="1">Uncharacterized protein</fullName>
    </submittedName>
</protein>
<feature type="non-terminal residue" evidence="1">
    <location>
        <position position="121"/>
    </location>
</feature>
<dbReference type="InParanoid" id="A0A0C9ZA91"/>
<dbReference type="AlphaFoldDB" id="A0A0C9ZA91"/>
<feature type="non-terminal residue" evidence="1">
    <location>
        <position position="1"/>
    </location>
</feature>
<gene>
    <name evidence="1" type="ORF">CY34DRAFT_37490</name>
</gene>
<sequence length="121" mass="13988">YKPVMKKVHSVPAATPPEYRIVRKLPPDPLVGITPLPTHPPDFSPGIRFMQTRADKLDIDPAKWLWPEEAKLVLWLIRTHELVFAWEASEHGRLDERYFPPYKIPTVPHAPWSQCNIPVLP</sequence>